<dbReference type="EMBL" id="GBEZ01021092">
    <property type="protein sequence ID" value="JAC65631.1"/>
    <property type="molecule type" value="Transcribed_RNA"/>
</dbReference>
<dbReference type="AlphaFoldDB" id="A0A061R559"/>
<dbReference type="Gene3D" id="2.30.29.30">
    <property type="entry name" value="Pleckstrin-homology domain (PH domain)/Phosphotyrosine-binding domain (PTB)"/>
    <property type="match status" value="1"/>
</dbReference>
<feature type="compositionally biased region" description="Pro residues" evidence="1">
    <location>
        <begin position="199"/>
        <end position="218"/>
    </location>
</feature>
<evidence type="ECO:0000256" key="1">
    <source>
        <dbReference type="SAM" id="MobiDB-lite"/>
    </source>
</evidence>
<evidence type="ECO:0000313" key="3">
    <source>
        <dbReference type="EMBL" id="JAC65631.1"/>
    </source>
</evidence>
<dbReference type="InterPro" id="IPR011993">
    <property type="entry name" value="PH-like_dom_sf"/>
</dbReference>
<protein>
    <submittedName>
        <fullName evidence="3">Necap endocytosis associated isoform protein</fullName>
    </submittedName>
</protein>
<gene>
    <name evidence="3" type="ORF">TSPGSL018_15616</name>
</gene>
<dbReference type="GO" id="GO:0030125">
    <property type="term" value="C:clathrin vesicle coat"/>
    <property type="evidence" value="ECO:0007669"/>
    <property type="project" value="TreeGrafter"/>
</dbReference>
<reference evidence="3" key="1">
    <citation type="submission" date="2014-05" db="EMBL/GenBank/DDBJ databases">
        <title>The transcriptome of the halophilic microalga Tetraselmis sp. GSL018 isolated from the Great Salt Lake, Utah.</title>
        <authorList>
            <person name="Jinkerson R.E."/>
            <person name="D'Adamo S."/>
            <person name="Posewitz M.C."/>
        </authorList>
    </citation>
    <scope>NUCLEOTIDE SEQUENCE</scope>
    <source>
        <strain evidence="3">GSL018</strain>
    </source>
</reference>
<dbReference type="PANTHER" id="PTHR12847:SF3">
    <property type="entry name" value="EAR-BINDING COAT-ASSOCIATED PROTEIN 2, PUTATIVE, EXPRESSED-RELATED"/>
    <property type="match status" value="1"/>
</dbReference>
<dbReference type="PANTHER" id="PTHR12847">
    <property type="entry name" value="ATP-BINDING CASSETTE ABC TRANSPORTER-RELATED"/>
    <property type="match status" value="1"/>
</dbReference>
<dbReference type="SUPFAM" id="SSF50729">
    <property type="entry name" value="PH domain-like"/>
    <property type="match status" value="1"/>
</dbReference>
<organism evidence="3">
    <name type="scientific">Tetraselmis sp. GSL018</name>
    <dbReference type="NCBI Taxonomy" id="582737"/>
    <lineage>
        <taxon>Eukaryota</taxon>
        <taxon>Viridiplantae</taxon>
        <taxon>Chlorophyta</taxon>
        <taxon>core chlorophytes</taxon>
        <taxon>Chlorodendrophyceae</taxon>
        <taxon>Chlorodendrales</taxon>
        <taxon>Chlorodendraceae</taxon>
        <taxon>Tetraselmis</taxon>
    </lineage>
</organism>
<name>A0A061R559_9CHLO</name>
<dbReference type="CDD" id="cd13228">
    <property type="entry name" value="PHear_NECAP"/>
    <property type="match status" value="1"/>
</dbReference>
<sequence>MDSETVEHTLFLCREVRMYQIPPRPPTGHKSGDWKVGNEIFCGRLRVVAKGTQMELRFEDPNTGELFALSPVPPEKKDAFVEAVTDSSRYFVVRVEDPSTGRHAFLGMGFSERGDAFDFNVALSDHVRHCQRESEIQRVKGGGQDSSAQLTSEDAKVLYQPHRDLSLKQGQTIHVSLPNRGAPGKPPASSQRPGSGPAPLIPPPPGLQPPPPAAPAPSAPADWTAFSGEGAAASSDGWARFD</sequence>
<evidence type="ECO:0000259" key="2">
    <source>
        <dbReference type="Pfam" id="PF07933"/>
    </source>
</evidence>
<feature type="domain" description="NECAP PHear" evidence="2">
    <location>
        <begin position="7"/>
        <end position="177"/>
    </location>
</feature>
<dbReference type="InterPro" id="IPR012466">
    <property type="entry name" value="NECAP_PHear"/>
</dbReference>
<dbReference type="GO" id="GO:0006897">
    <property type="term" value="P:endocytosis"/>
    <property type="evidence" value="ECO:0007669"/>
    <property type="project" value="InterPro"/>
</dbReference>
<accession>A0A061R559</accession>
<dbReference type="Pfam" id="PF07933">
    <property type="entry name" value="DUF1681"/>
    <property type="match status" value="1"/>
</dbReference>
<feature type="region of interest" description="Disordered" evidence="1">
    <location>
        <begin position="175"/>
        <end position="242"/>
    </location>
</feature>
<proteinExistence type="predicted"/>